<dbReference type="InterPro" id="IPR057326">
    <property type="entry name" value="KR_dom"/>
</dbReference>
<dbReference type="PRINTS" id="PR00081">
    <property type="entry name" value="GDHRDH"/>
</dbReference>
<evidence type="ECO:0000313" key="3">
    <source>
        <dbReference type="Proteomes" id="UP000053268"/>
    </source>
</evidence>
<name>A0A194PT74_PAPXU</name>
<protein>
    <submittedName>
        <fullName evidence="2">3-oxoacyl-[acyl-carrier-protein] reductase FabG</fullName>
    </submittedName>
</protein>
<organism evidence="2 3">
    <name type="scientific">Papilio xuthus</name>
    <name type="common">Asian swallowtail butterfly</name>
    <dbReference type="NCBI Taxonomy" id="66420"/>
    <lineage>
        <taxon>Eukaryota</taxon>
        <taxon>Metazoa</taxon>
        <taxon>Ecdysozoa</taxon>
        <taxon>Arthropoda</taxon>
        <taxon>Hexapoda</taxon>
        <taxon>Insecta</taxon>
        <taxon>Pterygota</taxon>
        <taxon>Neoptera</taxon>
        <taxon>Endopterygota</taxon>
        <taxon>Lepidoptera</taxon>
        <taxon>Glossata</taxon>
        <taxon>Ditrysia</taxon>
        <taxon>Papilionoidea</taxon>
        <taxon>Papilionidae</taxon>
        <taxon>Papilioninae</taxon>
        <taxon>Papilio</taxon>
    </lineage>
</organism>
<evidence type="ECO:0000259" key="1">
    <source>
        <dbReference type="SMART" id="SM00822"/>
    </source>
</evidence>
<dbReference type="SMART" id="SM00822">
    <property type="entry name" value="PKS_KR"/>
    <property type="match status" value="1"/>
</dbReference>
<dbReference type="STRING" id="66420.A0A194PT74"/>
<evidence type="ECO:0000313" key="2">
    <source>
        <dbReference type="EMBL" id="KPI95964.1"/>
    </source>
</evidence>
<dbReference type="PRINTS" id="PR00080">
    <property type="entry name" value="SDRFAMILY"/>
</dbReference>
<gene>
    <name evidence="2" type="ORF">RR46_11677</name>
</gene>
<dbReference type="Pfam" id="PF13561">
    <property type="entry name" value="adh_short_C2"/>
    <property type="match status" value="1"/>
</dbReference>
<dbReference type="SUPFAM" id="SSF51735">
    <property type="entry name" value="NAD(P)-binding Rossmann-fold domains"/>
    <property type="match status" value="1"/>
</dbReference>
<dbReference type="InterPro" id="IPR036291">
    <property type="entry name" value="NAD(P)-bd_dom_sf"/>
</dbReference>
<dbReference type="FunFam" id="3.40.50.720:FF:000084">
    <property type="entry name" value="Short-chain dehydrogenase reductase"/>
    <property type="match status" value="1"/>
</dbReference>
<dbReference type="EMBL" id="KQ459595">
    <property type="protein sequence ID" value="KPI95964.1"/>
    <property type="molecule type" value="Genomic_DNA"/>
</dbReference>
<dbReference type="InterPro" id="IPR002347">
    <property type="entry name" value="SDR_fam"/>
</dbReference>
<dbReference type="Gene3D" id="3.40.50.720">
    <property type="entry name" value="NAD(P)-binding Rossmann-like Domain"/>
    <property type="match status" value="1"/>
</dbReference>
<dbReference type="AlphaFoldDB" id="A0A194PT74"/>
<sequence length="253" mass="27256">MSFAGKVVIVTGSSSGIGAAAAIEFTKEGASVVIVGRNETKLKNISEDCEKLGKKPLVLKVDVSNEVEAKSLIDKTIEHFGKLDILVNNAGIGSSFDIVNDGFMQNFDDLMNVNLRAAVYLTHLAIPHLIQTKGNIINISSVAGTTVNAASYGLVSYCTSKSALNHFSRCVAQRLASSGIRVNVISPRPVRTDIMENSKNYHFTWDIHREGTALKRVSEPKEVADLILLLAGDKTKGVTGSEYVLDNGHLLKN</sequence>
<reference evidence="2 3" key="1">
    <citation type="journal article" date="2015" name="Nat. Commun.">
        <title>Outbred genome sequencing and CRISPR/Cas9 gene editing in butterflies.</title>
        <authorList>
            <person name="Li X."/>
            <person name="Fan D."/>
            <person name="Zhang W."/>
            <person name="Liu G."/>
            <person name="Zhang L."/>
            <person name="Zhao L."/>
            <person name="Fang X."/>
            <person name="Chen L."/>
            <person name="Dong Y."/>
            <person name="Chen Y."/>
            <person name="Ding Y."/>
            <person name="Zhao R."/>
            <person name="Feng M."/>
            <person name="Zhu Y."/>
            <person name="Feng Y."/>
            <person name="Jiang X."/>
            <person name="Zhu D."/>
            <person name="Xiang H."/>
            <person name="Feng X."/>
            <person name="Li S."/>
            <person name="Wang J."/>
            <person name="Zhang G."/>
            <person name="Kronforst M.R."/>
            <person name="Wang W."/>
        </authorList>
    </citation>
    <scope>NUCLEOTIDE SEQUENCE [LARGE SCALE GENOMIC DNA]</scope>
    <source>
        <strain evidence="2">Ya'a_city_454_Px</strain>
        <tissue evidence="2">Whole body</tissue>
    </source>
</reference>
<keyword evidence="3" id="KW-1185">Reference proteome</keyword>
<dbReference type="Proteomes" id="UP000053268">
    <property type="component" value="Unassembled WGS sequence"/>
</dbReference>
<feature type="domain" description="Ketoreductase" evidence="1">
    <location>
        <begin position="6"/>
        <end position="188"/>
    </location>
</feature>
<accession>A0A194PT74</accession>
<dbReference type="PANTHER" id="PTHR43975">
    <property type="entry name" value="ZGC:101858"/>
    <property type="match status" value="1"/>
</dbReference>
<proteinExistence type="predicted"/>
<dbReference type="PANTHER" id="PTHR43975:SF2">
    <property type="entry name" value="EG:BACR7A4.14 PROTEIN-RELATED"/>
    <property type="match status" value="1"/>
</dbReference>